<dbReference type="GO" id="GO:0006979">
    <property type="term" value="P:response to oxidative stress"/>
    <property type="evidence" value="ECO:0007669"/>
    <property type="project" value="UniProtKB-ARBA"/>
</dbReference>
<feature type="domain" description="FAD/NAD(P)-binding" evidence="16">
    <location>
        <begin position="8"/>
        <end position="329"/>
    </location>
</feature>
<sequence>MNIDIKTQVVVLGGGPAGYSAAFRCSDLGLETVLIERYCNLGGVCLNVGCIPSKALLHIAKTIKEAKSLKHKGIDFNDISINLDQVRSWKSNIIAKLNNGLASMAKIRKIRIVNGFGKFVNAKTIVVENENKIIKIIFDNVILAAGSSPIKPTYFPYEANDNRIWDSTDALKLKEIPKSLLIIGGGIIGLEMATIYEALGSEISIIEINKQIIPSADEDVVKMFTATISNKFKIMLETKVTEIQSKHDGVYVSIKQKDYPDKIKRYDAVLIAIGRVPNRINLGLENIGVELDNNYIIVDKQMRTNIPHIYAIGDMVGQPMLAHKGIHEGHIAAEVISGLKHYFNPKVIPCISYTEPEIAWVGVTEKEAKEKNIQYKTSVFPWTCSGRATTSCCENGITKLIFDKKTNRIIGGAIVGSNGGELLGEISLGIEMCCDAQDIALTIHAHPTLYESIGLAAEIYEGTITDLINTQKANK</sequence>
<keyword evidence="7 12" id="KW-0520">NAD</keyword>
<evidence type="ECO:0000256" key="2">
    <source>
        <dbReference type="ARBA" id="ARBA00012608"/>
    </source>
</evidence>
<dbReference type="PANTHER" id="PTHR22912">
    <property type="entry name" value="DISULFIDE OXIDOREDUCTASE"/>
    <property type="match status" value="1"/>
</dbReference>
<dbReference type="GO" id="GO:0006103">
    <property type="term" value="P:2-oxoglutarate metabolic process"/>
    <property type="evidence" value="ECO:0007669"/>
    <property type="project" value="TreeGrafter"/>
</dbReference>
<keyword evidence="12" id="KW-0547">Nucleotide-binding</keyword>
<feature type="binding site" evidence="12">
    <location>
        <position position="314"/>
    </location>
    <ligand>
        <name>FAD</name>
        <dbReference type="ChEBI" id="CHEBI:57692"/>
    </ligand>
</feature>
<dbReference type="Gene3D" id="3.50.50.60">
    <property type="entry name" value="FAD/NAD(P)-binding domain"/>
    <property type="match status" value="2"/>
</dbReference>
<feature type="binding site" evidence="12">
    <location>
        <begin position="320"/>
        <end position="323"/>
    </location>
    <ligand>
        <name>FAD</name>
        <dbReference type="ChEBI" id="CHEBI:57692"/>
    </ligand>
</feature>
<proteinExistence type="inferred from homology"/>
<dbReference type="GO" id="GO:0004148">
    <property type="term" value="F:dihydrolipoyl dehydrogenase (NADH) activity"/>
    <property type="evidence" value="ECO:0007669"/>
    <property type="project" value="UniProtKB-EC"/>
</dbReference>
<comment type="miscellaneous">
    <text evidence="14">The active site is a redox-active disulfide bond.</text>
</comment>
<dbReference type="PROSITE" id="PS00076">
    <property type="entry name" value="PYRIDINE_REDOX_1"/>
    <property type="match status" value="1"/>
</dbReference>
<dbReference type="SUPFAM" id="SSF55424">
    <property type="entry name" value="FAD/NAD-linked reductases, dimerisation (C-terminal) domain"/>
    <property type="match status" value="1"/>
</dbReference>
<feature type="binding site" evidence="12">
    <location>
        <position position="117"/>
    </location>
    <ligand>
        <name>FAD</name>
        <dbReference type="ChEBI" id="CHEBI:57692"/>
    </ligand>
</feature>
<dbReference type="EMBL" id="PDKR01000002">
    <property type="protein sequence ID" value="PPI88660.1"/>
    <property type="molecule type" value="Genomic_DNA"/>
</dbReference>
<feature type="domain" description="Pyridine nucleotide-disulphide oxidoreductase dimerisation" evidence="15">
    <location>
        <begin position="348"/>
        <end position="456"/>
    </location>
</feature>
<gene>
    <name evidence="17" type="primary">lpdA</name>
    <name evidence="17" type="ORF">CRV09_02040</name>
</gene>
<comment type="similarity">
    <text evidence="1 14">Belongs to the class-I pyridine nucleotide-disulfide oxidoreductase family.</text>
</comment>
<dbReference type="InterPro" id="IPR050151">
    <property type="entry name" value="Class-I_Pyr_Nuc-Dis_Oxidored"/>
</dbReference>
<dbReference type="InterPro" id="IPR023753">
    <property type="entry name" value="FAD/NAD-binding_dom"/>
</dbReference>
<feature type="active site" description="Proton acceptor" evidence="11">
    <location>
        <position position="446"/>
    </location>
</feature>
<dbReference type="AlphaFoldDB" id="A0A2P5T284"/>
<evidence type="ECO:0000313" key="17">
    <source>
        <dbReference type="EMBL" id="PPI88660.1"/>
    </source>
</evidence>
<dbReference type="InterPro" id="IPR016156">
    <property type="entry name" value="FAD/NAD-linked_Rdtase_dimer_sf"/>
</dbReference>
<dbReference type="InterPro" id="IPR036188">
    <property type="entry name" value="FAD/NAD-bd_sf"/>
</dbReference>
<evidence type="ECO:0000256" key="12">
    <source>
        <dbReference type="PIRSR" id="PIRSR000350-3"/>
    </source>
</evidence>
<evidence type="ECO:0000256" key="14">
    <source>
        <dbReference type="RuleBase" id="RU003692"/>
    </source>
</evidence>
<dbReference type="FunFam" id="3.30.390.30:FF:000001">
    <property type="entry name" value="Dihydrolipoyl dehydrogenase"/>
    <property type="match status" value="1"/>
</dbReference>
<feature type="binding site" evidence="12">
    <location>
        <begin position="184"/>
        <end position="191"/>
    </location>
    <ligand>
        <name>NAD(+)</name>
        <dbReference type="ChEBI" id="CHEBI:57540"/>
    </ligand>
</feature>
<accession>A0A2P5T284</accession>
<evidence type="ECO:0000256" key="11">
    <source>
        <dbReference type="PIRSR" id="PIRSR000350-2"/>
    </source>
</evidence>
<reference evidence="17 18" key="1">
    <citation type="journal article" date="2018" name="Genome Biol. Evol.">
        <title>Cladogenesis and Genomic Streamlining in Extracellular Endosymbionts of Tropical Stink Bugs.</title>
        <authorList>
            <person name="Otero-Bravo A."/>
            <person name="Goffredi S."/>
            <person name="Sabree Z.L."/>
        </authorList>
    </citation>
    <scope>NUCLEOTIDE SEQUENCE [LARGE SCALE GENOMIC DNA]</scope>
    <source>
        <strain evidence="17 18">SoEO</strain>
    </source>
</reference>
<dbReference type="Proteomes" id="UP000295937">
    <property type="component" value="Unassembled WGS sequence"/>
</dbReference>
<dbReference type="OrthoDB" id="9800167at2"/>
<comment type="cofactor">
    <cofactor evidence="12 14">
        <name>FAD</name>
        <dbReference type="ChEBI" id="CHEBI:57692"/>
    </cofactor>
    <text evidence="12 14">Binds 1 FAD per subunit.</text>
</comment>
<dbReference type="InterPro" id="IPR004099">
    <property type="entry name" value="Pyr_nucl-diS_OxRdtase_dimer"/>
</dbReference>
<protein>
    <recommendedName>
        <fullName evidence="3 14">Dihydrolipoyl dehydrogenase</fullName>
        <ecNumber evidence="2 14">1.8.1.4</ecNumber>
    </recommendedName>
</protein>
<evidence type="ECO:0000259" key="16">
    <source>
        <dbReference type="Pfam" id="PF07992"/>
    </source>
</evidence>
<organism evidence="17 18">
    <name type="scientific">Candidatus Pantoea edessiphila</name>
    <dbReference type="NCBI Taxonomy" id="2044610"/>
    <lineage>
        <taxon>Bacteria</taxon>
        <taxon>Pseudomonadati</taxon>
        <taxon>Pseudomonadota</taxon>
        <taxon>Gammaproteobacteria</taxon>
        <taxon>Enterobacterales</taxon>
        <taxon>Erwiniaceae</taxon>
        <taxon>Pantoea</taxon>
    </lineage>
</organism>
<dbReference type="Gene3D" id="3.30.390.30">
    <property type="match status" value="1"/>
</dbReference>
<comment type="catalytic activity">
    <reaction evidence="10 14">
        <text>N(6)-[(R)-dihydrolipoyl]-L-lysyl-[protein] + NAD(+) = N(6)-[(R)-lipoyl]-L-lysyl-[protein] + NADH + H(+)</text>
        <dbReference type="Rhea" id="RHEA:15045"/>
        <dbReference type="Rhea" id="RHEA-COMP:10474"/>
        <dbReference type="Rhea" id="RHEA-COMP:10475"/>
        <dbReference type="ChEBI" id="CHEBI:15378"/>
        <dbReference type="ChEBI" id="CHEBI:57540"/>
        <dbReference type="ChEBI" id="CHEBI:57945"/>
        <dbReference type="ChEBI" id="CHEBI:83099"/>
        <dbReference type="ChEBI" id="CHEBI:83100"/>
        <dbReference type="EC" id="1.8.1.4"/>
    </reaction>
</comment>
<evidence type="ECO:0000256" key="4">
    <source>
        <dbReference type="ARBA" id="ARBA00022630"/>
    </source>
</evidence>
<dbReference type="InterPro" id="IPR012999">
    <property type="entry name" value="Pyr_OxRdtase_I_AS"/>
</dbReference>
<dbReference type="PRINTS" id="PR00411">
    <property type="entry name" value="PNDRDTASEI"/>
</dbReference>
<evidence type="ECO:0000256" key="3">
    <source>
        <dbReference type="ARBA" id="ARBA00016961"/>
    </source>
</evidence>
<evidence type="ECO:0000256" key="5">
    <source>
        <dbReference type="ARBA" id="ARBA00022827"/>
    </source>
</evidence>
<evidence type="ECO:0000256" key="13">
    <source>
        <dbReference type="PIRSR" id="PIRSR000350-4"/>
    </source>
</evidence>
<evidence type="ECO:0000256" key="1">
    <source>
        <dbReference type="ARBA" id="ARBA00007532"/>
    </source>
</evidence>
<keyword evidence="8" id="KW-1015">Disulfide bond</keyword>
<feature type="binding site" evidence="12">
    <location>
        <position position="54"/>
    </location>
    <ligand>
        <name>FAD</name>
        <dbReference type="ChEBI" id="CHEBI:57692"/>
    </ligand>
</feature>
<dbReference type="SUPFAM" id="SSF51905">
    <property type="entry name" value="FAD/NAD(P)-binding domain"/>
    <property type="match status" value="1"/>
</dbReference>
<keyword evidence="4 14" id="KW-0285">Flavoprotein</keyword>
<dbReference type="PANTHER" id="PTHR22912:SF160">
    <property type="entry name" value="DIHYDROLIPOYL DEHYDROGENASE"/>
    <property type="match status" value="1"/>
</dbReference>
<evidence type="ECO:0000256" key="7">
    <source>
        <dbReference type="ARBA" id="ARBA00023027"/>
    </source>
</evidence>
<dbReference type="PIRSF" id="PIRSF000350">
    <property type="entry name" value="Mercury_reductase_MerA"/>
    <property type="match status" value="1"/>
</dbReference>
<name>A0A2P5T284_9GAMM</name>
<evidence type="ECO:0000259" key="15">
    <source>
        <dbReference type="Pfam" id="PF02852"/>
    </source>
</evidence>
<dbReference type="PRINTS" id="PR00368">
    <property type="entry name" value="FADPNR"/>
</dbReference>
<keyword evidence="5 12" id="KW-0274">FAD</keyword>
<evidence type="ECO:0000256" key="8">
    <source>
        <dbReference type="ARBA" id="ARBA00023157"/>
    </source>
</evidence>
<dbReference type="InterPro" id="IPR001100">
    <property type="entry name" value="Pyr_nuc-diS_OxRdtase"/>
</dbReference>
<feature type="disulfide bond" description="Redox-active" evidence="13">
    <location>
        <begin position="45"/>
        <end position="50"/>
    </location>
</feature>
<evidence type="ECO:0000256" key="6">
    <source>
        <dbReference type="ARBA" id="ARBA00023002"/>
    </source>
</evidence>
<dbReference type="RefSeq" id="WP_136132497.1">
    <property type="nucleotide sequence ID" value="NZ_PDKR01000002.1"/>
</dbReference>
<dbReference type="Pfam" id="PF07992">
    <property type="entry name" value="Pyr_redox_2"/>
    <property type="match status" value="1"/>
</dbReference>
<dbReference type="Pfam" id="PF02852">
    <property type="entry name" value="Pyr_redox_dim"/>
    <property type="match status" value="1"/>
</dbReference>
<keyword evidence="9 14" id="KW-0676">Redox-active center</keyword>
<evidence type="ECO:0000256" key="10">
    <source>
        <dbReference type="ARBA" id="ARBA00049187"/>
    </source>
</evidence>
<evidence type="ECO:0000256" key="9">
    <source>
        <dbReference type="ARBA" id="ARBA00023284"/>
    </source>
</evidence>
<keyword evidence="6 14" id="KW-0560">Oxidoreductase</keyword>
<comment type="caution">
    <text evidence="17">The sequence shown here is derived from an EMBL/GenBank/DDBJ whole genome shotgun (WGS) entry which is preliminary data.</text>
</comment>
<dbReference type="NCBIfam" id="TIGR01350">
    <property type="entry name" value="lipoamide_DH"/>
    <property type="match status" value="1"/>
</dbReference>
<dbReference type="InterPro" id="IPR006258">
    <property type="entry name" value="Lipoamide_DH"/>
</dbReference>
<evidence type="ECO:0000313" key="18">
    <source>
        <dbReference type="Proteomes" id="UP000295937"/>
    </source>
</evidence>
<dbReference type="EC" id="1.8.1.4" evidence="2 14"/>
<feature type="binding site" evidence="12">
    <location>
        <position position="207"/>
    </location>
    <ligand>
        <name>NAD(+)</name>
        <dbReference type="ChEBI" id="CHEBI:57540"/>
    </ligand>
</feature>
<feature type="binding site" evidence="12">
    <location>
        <position position="274"/>
    </location>
    <ligand>
        <name>NAD(+)</name>
        <dbReference type="ChEBI" id="CHEBI:57540"/>
    </ligand>
</feature>
<dbReference type="GO" id="GO:0050660">
    <property type="term" value="F:flavin adenine dinucleotide binding"/>
    <property type="evidence" value="ECO:0007669"/>
    <property type="project" value="InterPro"/>
</dbReference>